<dbReference type="GO" id="GO:0008733">
    <property type="term" value="F:L-arabinose isomerase activity"/>
    <property type="evidence" value="ECO:0007669"/>
    <property type="project" value="InterPro"/>
</dbReference>
<dbReference type="Proteomes" id="UP000256709">
    <property type="component" value="Unassembled WGS sequence"/>
</dbReference>
<keyword evidence="1" id="KW-0479">Metal-binding</keyword>
<comment type="caution">
    <text evidence="6">The sequence shown here is derived from an EMBL/GenBank/DDBJ whole genome shotgun (WGS) entry which is preliminary data.</text>
</comment>
<dbReference type="SUPFAM" id="SSF53743">
    <property type="entry name" value="FucI/AraA N-terminal and middle domains"/>
    <property type="match status" value="1"/>
</dbReference>
<evidence type="ECO:0000313" key="7">
    <source>
        <dbReference type="Proteomes" id="UP000256709"/>
    </source>
</evidence>
<organism evidence="6 7">
    <name type="scientific">Subtercola boreus</name>
    <dbReference type="NCBI Taxonomy" id="120213"/>
    <lineage>
        <taxon>Bacteria</taxon>
        <taxon>Bacillati</taxon>
        <taxon>Actinomycetota</taxon>
        <taxon>Actinomycetes</taxon>
        <taxon>Micrococcales</taxon>
        <taxon>Microbacteriaceae</taxon>
        <taxon>Subtercola</taxon>
    </lineage>
</organism>
<keyword evidence="2" id="KW-0054">Arabinose catabolism</keyword>
<keyword evidence="5" id="KW-0119">Carbohydrate metabolism</keyword>
<dbReference type="GO" id="GO:0046872">
    <property type="term" value="F:metal ion binding"/>
    <property type="evidence" value="ECO:0007669"/>
    <property type="project" value="UniProtKB-KW"/>
</dbReference>
<evidence type="ECO:0008006" key="8">
    <source>
        <dbReference type="Google" id="ProtNLM"/>
    </source>
</evidence>
<sequence>MIELVPRFPRTPPAPLVRTPVAAPRIALVAGGLGAYWPQFDGLLDTVGETNVRITAHLEELGATIVDFGIVSDVPEGAAVAKRIAADDVDMLFLLVSTYLTSGQILPLLRDLNVPIVVIALQPSPKMEHDTFGTGEWLAYAGSAGLPEMGVALERLGKPVHAVAGHVDDARAWERISSFVAVARTMRLLHSARHGMMGHLYPGMFDIASNITSVLKTLGGHVEILEYDDLRVRYEAVTSEEIDAVVETVQATFKKAPGADAENIRFQSRVSAALDRLVADKNLDTLAYFHFGQPSDIYYQLASGFPIGATLLSSRGIPTVTEFELRAAIAMLITGALGGGGTLTEGQALDFDAGVVELGHNDAADMSIAETPPTLRNLAVFHGKGGGGVSIECGVALGPVTQFSIGELGNGRLKFIVSEGVAVDGPHIRIGNTTTRVDFGCDPGLWTEQWAMSGSTHHWSMGRGHLAGDIRLLAGLLGADFQLVQP</sequence>
<evidence type="ECO:0000256" key="4">
    <source>
        <dbReference type="ARBA" id="ARBA00023235"/>
    </source>
</evidence>
<keyword evidence="3" id="KW-0464">Manganese</keyword>
<evidence type="ECO:0000256" key="5">
    <source>
        <dbReference type="ARBA" id="ARBA00023277"/>
    </source>
</evidence>
<dbReference type="PANTHER" id="PTHR38464">
    <property type="entry name" value="L-ARABINOSE ISOMERASE"/>
    <property type="match status" value="1"/>
</dbReference>
<accession>A0A3E0VBM8</accession>
<protein>
    <recommendedName>
        <fullName evidence="8">Arabinose isomerase</fullName>
    </recommendedName>
</protein>
<dbReference type="AlphaFoldDB" id="A0A3E0VBM8"/>
<dbReference type="GO" id="GO:0005829">
    <property type="term" value="C:cytosol"/>
    <property type="evidence" value="ECO:0007669"/>
    <property type="project" value="TreeGrafter"/>
</dbReference>
<gene>
    <name evidence="6" type="ORF">B7R21_16350</name>
</gene>
<name>A0A3E0VBM8_9MICO</name>
<dbReference type="PANTHER" id="PTHR38464:SF1">
    <property type="entry name" value="L-ARABINOSE ISOMERASE"/>
    <property type="match status" value="1"/>
</dbReference>
<evidence type="ECO:0000256" key="1">
    <source>
        <dbReference type="ARBA" id="ARBA00022723"/>
    </source>
</evidence>
<dbReference type="RefSeq" id="WP_116284330.1">
    <property type="nucleotide sequence ID" value="NZ_NBXA01000028.1"/>
</dbReference>
<dbReference type="InterPro" id="IPR003762">
    <property type="entry name" value="Lara_isomerase"/>
</dbReference>
<evidence type="ECO:0000256" key="2">
    <source>
        <dbReference type="ARBA" id="ARBA00022935"/>
    </source>
</evidence>
<dbReference type="Gene3D" id="3.40.50.10940">
    <property type="match status" value="1"/>
</dbReference>
<dbReference type="GO" id="GO:0019569">
    <property type="term" value="P:L-arabinose catabolic process to D-xylulose 5-phosphate"/>
    <property type="evidence" value="ECO:0007669"/>
    <property type="project" value="TreeGrafter"/>
</dbReference>
<keyword evidence="4" id="KW-0413">Isomerase</keyword>
<reference evidence="6 7" key="1">
    <citation type="submission" date="2017-04" db="EMBL/GenBank/DDBJ databases">
        <title>Comparative genome analysis of Subtercola boreus.</title>
        <authorList>
            <person name="Cho Y.-J."/>
            <person name="Cho A."/>
            <person name="Kim O.-S."/>
            <person name="Lee J.-I."/>
        </authorList>
    </citation>
    <scope>NUCLEOTIDE SEQUENCE [LARGE SCALE GENOMIC DNA]</scope>
    <source>
        <strain evidence="6 7">P27444</strain>
    </source>
</reference>
<dbReference type="InterPro" id="IPR004216">
    <property type="entry name" value="Fuc/Ara_isomerase_C"/>
</dbReference>
<dbReference type="OrthoDB" id="9765600at2"/>
<dbReference type="InterPro" id="IPR038583">
    <property type="entry name" value="AraA_N_sf"/>
</dbReference>
<dbReference type="EMBL" id="NBXA01000028">
    <property type="protein sequence ID" value="RFA07161.1"/>
    <property type="molecule type" value="Genomic_DNA"/>
</dbReference>
<dbReference type="SUPFAM" id="SSF50443">
    <property type="entry name" value="FucI/AraA C-terminal domain-like"/>
    <property type="match status" value="1"/>
</dbReference>
<evidence type="ECO:0000256" key="3">
    <source>
        <dbReference type="ARBA" id="ARBA00023211"/>
    </source>
</evidence>
<evidence type="ECO:0000313" key="6">
    <source>
        <dbReference type="EMBL" id="RFA07161.1"/>
    </source>
</evidence>
<proteinExistence type="predicted"/>
<dbReference type="InterPro" id="IPR009015">
    <property type="entry name" value="Fucose_isomerase_N/cen_sf"/>
</dbReference>